<dbReference type="KEGG" id="pno:SNOG_14061"/>
<dbReference type="InParanoid" id="Q0U2H2"/>
<proteinExistence type="predicted"/>
<organism evidence="1 2">
    <name type="scientific">Phaeosphaeria nodorum (strain SN15 / ATCC MYA-4574 / FGSC 10173)</name>
    <name type="common">Glume blotch fungus</name>
    <name type="synonym">Parastagonospora nodorum</name>
    <dbReference type="NCBI Taxonomy" id="321614"/>
    <lineage>
        <taxon>Eukaryota</taxon>
        <taxon>Fungi</taxon>
        <taxon>Dikarya</taxon>
        <taxon>Ascomycota</taxon>
        <taxon>Pezizomycotina</taxon>
        <taxon>Dothideomycetes</taxon>
        <taxon>Pleosporomycetidae</taxon>
        <taxon>Pleosporales</taxon>
        <taxon>Pleosporineae</taxon>
        <taxon>Phaeosphaeriaceae</taxon>
        <taxon>Parastagonospora</taxon>
    </lineage>
</organism>
<reference evidence="2" key="1">
    <citation type="journal article" date="2007" name="Plant Cell">
        <title>Dothideomycete-plant interactions illuminated by genome sequencing and EST analysis of the wheat pathogen Stagonospora nodorum.</title>
        <authorList>
            <person name="Hane J.K."/>
            <person name="Lowe R.G."/>
            <person name="Solomon P.S."/>
            <person name="Tan K.C."/>
            <person name="Schoch C.L."/>
            <person name="Spatafora J.W."/>
            <person name="Crous P.W."/>
            <person name="Kodira C."/>
            <person name="Birren B.W."/>
            <person name="Galagan J.E."/>
            <person name="Torriani S.F."/>
            <person name="McDonald B.A."/>
            <person name="Oliver R.P."/>
        </authorList>
    </citation>
    <scope>NUCLEOTIDE SEQUENCE [LARGE SCALE GENOMIC DNA]</scope>
    <source>
        <strain evidence="2">SN15 / ATCC MYA-4574 / FGSC 10173</strain>
    </source>
</reference>
<evidence type="ECO:0000313" key="1">
    <source>
        <dbReference type="EMBL" id="EAT78686.1"/>
    </source>
</evidence>
<evidence type="ECO:0000313" key="2">
    <source>
        <dbReference type="Proteomes" id="UP000001055"/>
    </source>
</evidence>
<name>Q0U2H2_PHANO</name>
<dbReference type="Proteomes" id="UP000001055">
    <property type="component" value="Unassembled WGS sequence"/>
</dbReference>
<dbReference type="HOGENOM" id="CLU_2758648_0_0_1"/>
<accession>Q0U2H2</accession>
<dbReference type="AlphaFoldDB" id="Q0U2H2"/>
<dbReference type="GeneID" id="5981183"/>
<dbReference type="RefSeq" id="XP_001804260.1">
    <property type="nucleotide sequence ID" value="XM_001804208.1"/>
</dbReference>
<gene>
    <name evidence="1" type="ORF">SNOG_14061</name>
</gene>
<protein>
    <submittedName>
        <fullName evidence="1">Uncharacterized protein</fullName>
    </submittedName>
</protein>
<dbReference type="EMBL" id="CH445353">
    <property type="protein sequence ID" value="EAT78686.1"/>
    <property type="molecule type" value="Genomic_DNA"/>
</dbReference>
<sequence length="70" mass="7889">MSVVIHQSSDYRSHCYDDSAVVQEGDQRTSIGDVEPFVLLRKVYQTWQLSIDTGSASSRHPDHLKLQAAQ</sequence>